<evidence type="ECO:0000313" key="17">
    <source>
        <dbReference type="EMBL" id="KGG50368.1"/>
    </source>
</evidence>
<feature type="domain" description="Poly(A) polymerase central" evidence="15">
    <location>
        <begin position="141"/>
        <end position="294"/>
    </location>
</feature>
<keyword evidence="8 11" id="KW-0067">ATP-binding</keyword>
<organism evidence="17 18">
    <name type="scientific">Mitosporidium daphniae</name>
    <dbReference type="NCBI Taxonomy" id="1485682"/>
    <lineage>
        <taxon>Eukaryota</taxon>
        <taxon>Fungi</taxon>
        <taxon>Fungi incertae sedis</taxon>
        <taxon>Microsporidia</taxon>
        <taxon>Mitosporidium</taxon>
    </lineage>
</organism>
<dbReference type="PANTHER" id="PTHR10682">
    <property type="entry name" value="POLY A POLYMERASE"/>
    <property type="match status" value="1"/>
</dbReference>
<feature type="domain" description="Poly(A) polymerase nucleotidyltransferase" evidence="16">
    <location>
        <begin position="1"/>
        <end position="136"/>
    </location>
</feature>
<feature type="binding site" evidence="13">
    <location>
        <position position="29"/>
    </location>
    <ligand>
        <name>Mg(2+)</name>
        <dbReference type="ChEBI" id="CHEBI:18420"/>
        <label>2</label>
        <note>catalytic</note>
    </ligand>
</feature>
<dbReference type="InterPro" id="IPR043519">
    <property type="entry name" value="NT_sf"/>
</dbReference>
<feature type="binding site" evidence="12">
    <location>
        <position position="150"/>
    </location>
    <ligand>
        <name>ATP</name>
        <dbReference type="ChEBI" id="CHEBI:30616"/>
    </ligand>
</feature>
<evidence type="ECO:0000313" key="18">
    <source>
        <dbReference type="Proteomes" id="UP000029725"/>
    </source>
</evidence>
<keyword evidence="4 11" id="KW-0507">mRNA processing</keyword>
<evidence type="ECO:0000256" key="7">
    <source>
        <dbReference type="ARBA" id="ARBA00022741"/>
    </source>
</evidence>
<keyword evidence="9 13" id="KW-0460">Magnesium</keyword>
<gene>
    <name evidence="17" type="ORF">DI09_74p100</name>
</gene>
<dbReference type="PANTHER" id="PTHR10682:SF10">
    <property type="entry name" value="POLYNUCLEOTIDE ADENYLYLTRANSFERASE"/>
    <property type="match status" value="1"/>
</dbReference>
<evidence type="ECO:0000256" key="9">
    <source>
        <dbReference type="ARBA" id="ARBA00022842"/>
    </source>
</evidence>
<dbReference type="Gene3D" id="1.10.1410.10">
    <property type="match status" value="1"/>
</dbReference>
<keyword evidence="6 13" id="KW-0479">Metal-binding</keyword>
<dbReference type="GO" id="GO:0006397">
    <property type="term" value="P:mRNA processing"/>
    <property type="evidence" value="ECO:0007669"/>
    <property type="project" value="UniProtKB-KW"/>
</dbReference>
<dbReference type="HOGENOM" id="CLU_011511_4_1_1"/>
<evidence type="ECO:0000256" key="11">
    <source>
        <dbReference type="PIRNR" id="PIRNR018425"/>
    </source>
</evidence>
<dbReference type="SUPFAM" id="SSF81631">
    <property type="entry name" value="PAP/OAS1 substrate-binding domain"/>
    <property type="match status" value="1"/>
</dbReference>
<evidence type="ECO:0000256" key="4">
    <source>
        <dbReference type="ARBA" id="ARBA00022664"/>
    </source>
</evidence>
<keyword evidence="5 11" id="KW-0808">Transferase</keyword>
<keyword evidence="7 11" id="KW-0547">Nucleotide-binding</keyword>
<dbReference type="GO" id="GO:0031123">
    <property type="term" value="P:RNA 3'-end processing"/>
    <property type="evidence" value="ECO:0007669"/>
    <property type="project" value="InterPro"/>
</dbReference>
<dbReference type="GO" id="GO:0005634">
    <property type="term" value="C:nucleus"/>
    <property type="evidence" value="ECO:0007669"/>
    <property type="project" value="UniProtKB-SubCell"/>
</dbReference>
<dbReference type="EMBL" id="JMKJ01000584">
    <property type="protein sequence ID" value="KGG50368.1"/>
    <property type="molecule type" value="Genomic_DNA"/>
</dbReference>
<feature type="binding site" evidence="12">
    <location>
        <position position="89"/>
    </location>
    <ligand>
        <name>ATP</name>
        <dbReference type="ChEBI" id="CHEBI:30616"/>
    </ligand>
</feature>
<evidence type="ECO:0000256" key="8">
    <source>
        <dbReference type="ARBA" id="ARBA00022840"/>
    </source>
</evidence>
<dbReference type="EC" id="2.7.7.19" evidence="11"/>
<dbReference type="InterPro" id="IPR007010">
    <property type="entry name" value="PolA_pol_RNA-bd_dom"/>
</dbReference>
<evidence type="ECO:0000256" key="5">
    <source>
        <dbReference type="ARBA" id="ARBA00022679"/>
    </source>
</evidence>
<feature type="binding site" evidence="13">
    <location>
        <position position="31"/>
    </location>
    <ligand>
        <name>Mg(2+)</name>
        <dbReference type="ChEBI" id="CHEBI:18420"/>
        <label>2</label>
        <note>catalytic</note>
    </ligand>
</feature>
<evidence type="ECO:0000259" key="16">
    <source>
        <dbReference type="Pfam" id="PF20750"/>
    </source>
</evidence>
<keyword evidence="10 11" id="KW-0539">Nucleus</keyword>
<evidence type="ECO:0000256" key="1">
    <source>
        <dbReference type="ARBA" id="ARBA00001936"/>
    </source>
</evidence>
<dbReference type="SUPFAM" id="SSF81301">
    <property type="entry name" value="Nucleotidyltransferase"/>
    <property type="match status" value="1"/>
</dbReference>
<feature type="binding site" evidence="13">
    <location>
        <position position="89"/>
    </location>
    <ligand>
        <name>Mg(2+)</name>
        <dbReference type="ChEBI" id="CHEBI:18420"/>
        <label>2</label>
        <note>catalytic</note>
    </ligand>
</feature>
<proteinExistence type="inferred from homology"/>
<evidence type="ECO:0000259" key="14">
    <source>
        <dbReference type="Pfam" id="PF04926"/>
    </source>
</evidence>
<comment type="cofactor">
    <cofactor evidence="13">
        <name>Mg(2+)</name>
        <dbReference type="ChEBI" id="CHEBI:18420"/>
    </cofactor>
    <text evidence="13">Binds 2 magnesium ions. Also active with manganese.</text>
</comment>
<protein>
    <recommendedName>
        <fullName evidence="11">Poly(A) polymerase</fullName>
        <ecNumber evidence="11">2.7.7.19</ecNumber>
    </recommendedName>
</protein>
<dbReference type="CDD" id="cd05402">
    <property type="entry name" value="NT_PAP_TUTase"/>
    <property type="match status" value="1"/>
</dbReference>
<dbReference type="InterPro" id="IPR011068">
    <property type="entry name" value="NuclTrfase_I-like_C"/>
</dbReference>
<evidence type="ECO:0000256" key="12">
    <source>
        <dbReference type="PIRSR" id="PIRSR018425-1"/>
    </source>
</evidence>
<evidence type="ECO:0000256" key="3">
    <source>
        <dbReference type="ARBA" id="ARBA00010912"/>
    </source>
</evidence>
<dbReference type="RefSeq" id="XP_013236795.1">
    <property type="nucleotide sequence ID" value="XM_013381341.1"/>
</dbReference>
<dbReference type="GO" id="GO:1990817">
    <property type="term" value="F:poly(A) RNA polymerase activity"/>
    <property type="evidence" value="ECO:0007669"/>
    <property type="project" value="UniProtKB-UniRule"/>
</dbReference>
<dbReference type="OrthoDB" id="412748at2759"/>
<dbReference type="GO" id="GO:0046872">
    <property type="term" value="F:metal ion binding"/>
    <property type="evidence" value="ECO:0007669"/>
    <property type="project" value="UniProtKB-KW"/>
</dbReference>
<comment type="catalytic activity">
    <reaction evidence="11">
        <text>RNA(n) + ATP = RNA(n)-3'-adenine ribonucleotide + diphosphate</text>
        <dbReference type="Rhea" id="RHEA:11332"/>
        <dbReference type="Rhea" id="RHEA-COMP:14527"/>
        <dbReference type="Rhea" id="RHEA-COMP:17347"/>
        <dbReference type="ChEBI" id="CHEBI:30616"/>
        <dbReference type="ChEBI" id="CHEBI:33019"/>
        <dbReference type="ChEBI" id="CHEBI:140395"/>
        <dbReference type="ChEBI" id="CHEBI:173115"/>
        <dbReference type="EC" id="2.7.7.19"/>
    </reaction>
</comment>
<dbReference type="Pfam" id="PF04928">
    <property type="entry name" value="PAP_central"/>
    <property type="match status" value="1"/>
</dbReference>
<name>A0A098VMX2_9MICR</name>
<dbReference type="AlphaFoldDB" id="A0A098VMX2"/>
<dbReference type="InterPro" id="IPR007012">
    <property type="entry name" value="PolA_pol_cen_dom"/>
</dbReference>
<feature type="binding site" evidence="12">
    <location>
        <begin position="29"/>
        <end position="31"/>
    </location>
    <ligand>
        <name>ATP</name>
        <dbReference type="ChEBI" id="CHEBI:30616"/>
    </ligand>
</feature>
<dbReference type="GeneID" id="25260743"/>
<comment type="function">
    <text evidence="11">Polymerase that creates the 3'-poly(A) tail of mRNA's.</text>
</comment>
<feature type="binding site" evidence="13">
    <location>
        <position position="31"/>
    </location>
    <ligand>
        <name>Mg(2+)</name>
        <dbReference type="ChEBI" id="CHEBI:18420"/>
        <label>1</label>
        <note>catalytic</note>
    </ligand>
</feature>
<feature type="binding site" evidence="12">
    <location>
        <begin position="16"/>
        <end position="18"/>
    </location>
    <ligand>
        <name>ATP</name>
        <dbReference type="ChEBI" id="CHEBI:30616"/>
    </ligand>
</feature>
<dbReference type="SUPFAM" id="SSF55003">
    <property type="entry name" value="PAP/Archaeal CCA-adding enzyme, C-terminal domain"/>
    <property type="match status" value="1"/>
</dbReference>
<evidence type="ECO:0000256" key="13">
    <source>
        <dbReference type="PIRSR" id="PIRSR018425-2"/>
    </source>
</evidence>
<feature type="binding site" evidence="13">
    <location>
        <position position="29"/>
    </location>
    <ligand>
        <name>Mg(2+)</name>
        <dbReference type="ChEBI" id="CHEBI:18420"/>
        <label>1</label>
        <note>catalytic</note>
    </ligand>
</feature>
<comment type="cofactor">
    <cofactor evidence="1">
        <name>Mn(2+)</name>
        <dbReference type="ChEBI" id="CHEBI:29035"/>
    </cofactor>
</comment>
<keyword evidence="18" id="KW-1185">Reference proteome</keyword>
<dbReference type="GO" id="GO:0005524">
    <property type="term" value="F:ATP binding"/>
    <property type="evidence" value="ECO:0007669"/>
    <property type="project" value="UniProtKB-UniRule"/>
</dbReference>
<dbReference type="Proteomes" id="UP000029725">
    <property type="component" value="Unassembled WGS sequence"/>
</dbReference>
<dbReference type="InterPro" id="IPR048840">
    <property type="entry name" value="PolA_pol_NTPase"/>
</dbReference>
<comment type="caution">
    <text evidence="17">The sequence shown here is derived from an EMBL/GenBank/DDBJ whole genome shotgun (WGS) entry which is preliminary data.</text>
</comment>
<dbReference type="Pfam" id="PF20750">
    <property type="entry name" value="PAP_NTPase"/>
    <property type="match status" value="1"/>
</dbReference>
<dbReference type="Gene3D" id="3.30.460.10">
    <property type="entry name" value="Beta Polymerase, domain 2"/>
    <property type="match status" value="1"/>
</dbReference>
<evidence type="ECO:0000256" key="10">
    <source>
        <dbReference type="ARBA" id="ARBA00023242"/>
    </source>
</evidence>
<feature type="domain" description="Poly(A) polymerase RNA-binding" evidence="14">
    <location>
        <begin position="297"/>
        <end position="450"/>
    </location>
</feature>
<dbReference type="FunFam" id="1.10.1410.10:FF:000001">
    <property type="entry name" value="Putative poly(A) polymerase gamma"/>
    <property type="match status" value="1"/>
</dbReference>
<feature type="binding site" evidence="12">
    <location>
        <position position="168"/>
    </location>
    <ligand>
        <name>ATP</name>
        <dbReference type="ChEBI" id="CHEBI:30616"/>
    </ligand>
</feature>
<evidence type="ECO:0000259" key="15">
    <source>
        <dbReference type="Pfam" id="PF04928"/>
    </source>
</evidence>
<reference evidence="17 18" key="1">
    <citation type="submission" date="2014-04" db="EMBL/GenBank/DDBJ databases">
        <title>A new species of microsporidia sheds light on the evolution of extreme parasitism.</title>
        <authorList>
            <person name="Haag K.L."/>
            <person name="James T.Y."/>
            <person name="Larsson R."/>
            <person name="Schaer T.M."/>
            <person name="Refardt D."/>
            <person name="Pombert J.-F."/>
            <person name="Ebert D."/>
        </authorList>
    </citation>
    <scope>NUCLEOTIDE SEQUENCE [LARGE SCALE GENOMIC DNA]</scope>
    <source>
        <strain evidence="17 18">UGP3</strain>
        <tissue evidence="17">Spores</tissue>
    </source>
</reference>
<dbReference type="GO" id="GO:0003723">
    <property type="term" value="F:RNA binding"/>
    <property type="evidence" value="ECO:0007669"/>
    <property type="project" value="UniProtKB-UniRule"/>
</dbReference>
<dbReference type="VEuPathDB" id="MicrosporidiaDB:DI09_74p100"/>
<evidence type="ECO:0000256" key="6">
    <source>
        <dbReference type="ARBA" id="ARBA00022723"/>
    </source>
</evidence>
<feature type="binding site" evidence="12">
    <location>
        <begin position="177"/>
        <end position="178"/>
    </location>
    <ligand>
        <name>ATP</name>
        <dbReference type="ChEBI" id="CHEBI:30616"/>
    </ligand>
</feature>
<evidence type="ECO:0000256" key="2">
    <source>
        <dbReference type="ARBA" id="ARBA00004123"/>
    </source>
</evidence>
<comment type="subcellular location">
    <subcellularLocation>
        <location evidence="2 11">Nucleus</location>
    </subcellularLocation>
</comment>
<dbReference type="InterPro" id="IPR014492">
    <property type="entry name" value="PolyA_polymerase"/>
</dbReference>
<comment type="similarity">
    <text evidence="3 11">Belongs to the poly(A) polymerase family.</text>
</comment>
<sequence length="455" mass="52268">MSESEASETGGKIYTFGSYRLGVHAKGADIDTLCIVPIHVSRQDFFGPFFEELKGMNDVTEITRVPEAYVPIMKLIFDGISVWSFDLIDLLFCRLHLEAIPDNLNLLNNSLLKNLDEKCTLSINGSRTTDEILSLVPNVPTFHTALRCVKFWAQRMQRTVITLGRSLYSNVMGYVGGVACAILVARICQLYPNSSAFRVVSRFFAIYYSWKWPQPIMLKHIEDYHLNMRVWNPRVNPSDRNHRMPIITPAYPSMCSTHNVSNSTLRVMIAELERGAKICIEIENGHATWADLFAPSDFFARFRHFIQIVGVCKDQEKFKMWSGFVESKIRLLVLKLEQVMALVSAPPYPEGFEKTLYLQPDEHVFKYLQYLPQPDQQDVNKETTTEPTFTISFYIALEIQPPNGMPFDDVGSRKLNLSIPVAEFQRLCLGWDKYDSEMKLYIREIKRFPLALLIC</sequence>
<dbReference type="PIRSF" id="PIRSF018425">
    <property type="entry name" value="PolyA_polymerase"/>
    <property type="match status" value="1"/>
</dbReference>
<accession>A0A098VMX2</accession>
<dbReference type="Pfam" id="PF04926">
    <property type="entry name" value="PAP_RNA-bind"/>
    <property type="match status" value="1"/>
</dbReference>
<dbReference type="Gene3D" id="3.30.70.590">
    <property type="entry name" value="Poly(A) polymerase predicted RNA binding domain"/>
    <property type="match status" value="1"/>
</dbReference>